<dbReference type="AlphaFoldDB" id="A0A1E7L614"/>
<dbReference type="EMBL" id="LJGW01000207">
    <property type="protein sequence ID" value="OEV11610.1"/>
    <property type="molecule type" value="Genomic_DNA"/>
</dbReference>
<organism evidence="2 3">
    <name type="scientific">Streptomyces nanshensis</name>
    <dbReference type="NCBI Taxonomy" id="518642"/>
    <lineage>
        <taxon>Bacteria</taxon>
        <taxon>Bacillati</taxon>
        <taxon>Actinomycetota</taxon>
        <taxon>Actinomycetes</taxon>
        <taxon>Kitasatosporales</taxon>
        <taxon>Streptomycetaceae</taxon>
        <taxon>Streptomyces</taxon>
    </lineage>
</organism>
<evidence type="ECO:0000313" key="2">
    <source>
        <dbReference type="EMBL" id="OEV11610.1"/>
    </source>
</evidence>
<evidence type="ECO:0000259" key="1">
    <source>
        <dbReference type="Pfam" id="PF21806"/>
    </source>
</evidence>
<feature type="domain" description="DUF6879" evidence="1">
    <location>
        <begin position="40"/>
        <end position="196"/>
    </location>
</feature>
<proteinExistence type="predicted"/>
<evidence type="ECO:0000313" key="3">
    <source>
        <dbReference type="Proteomes" id="UP000176005"/>
    </source>
</evidence>
<dbReference type="Proteomes" id="UP000176005">
    <property type="component" value="Unassembled WGS sequence"/>
</dbReference>
<dbReference type="Pfam" id="PF21806">
    <property type="entry name" value="DUF6879"/>
    <property type="match status" value="1"/>
</dbReference>
<comment type="caution">
    <text evidence="2">The sequence shown here is derived from an EMBL/GenBank/DDBJ whole genome shotgun (WGS) entry which is preliminary data.</text>
</comment>
<protein>
    <recommendedName>
        <fullName evidence="1">DUF6879 domain-containing protein</fullName>
    </recommendedName>
</protein>
<name>A0A1E7L614_9ACTN</name>
<dbReference type="PATRIC" id="fig|518642.10.peg.2573"/>
<keyword evidence="3" id="KW-1185">Reference proteome</keyword>
<dbReference type="InterPro" id="IPR049244">
    <property type="entry name" value="DUF6879"/>
</dbReference>
<sequence length="215" mass="24497">MPDEAGGLVLDRARGVRLELAAYRQDFRIRRASVPAGRPGWKFERRQHFQERSSPSWEAFRRGDWDEALRLAAERRSHWRSVARDDRERGAVLHRVRVVEEPLTPYMQWELHALRVQGESGRPVRVVGGEAVRALESAGPLPEVVVLGGQVLYEILYTDEGLLHGGVRYTDAGVIARWEAFVERLYEQGEDVVPYVDRAVSHLPAPMTTQVADHQ</sequence>
<accession>A0A1E7L614</accession>
<gene>
    <name evidence="2" type="ORF">AN218_12155</name>
</gene>
<dbReference type="RefSeq" id="WP_070016865.1">
    <property type="nucleotide sequence ID" value="NZ_LJGW01000207.1"/>
</dbReference>
<reference evidence="2 3" key="1">
    <citation type="journal article" date="2016" name="Front. Microbiol.">
        <title>Comparative Genomics Analysis of Streptomyces Species Reveals Their Adaptation to the Marine Environment and Their Diversity at the Genomic Level.</title>
        <authorList>
            <person name="Tian X."/>
            <person name="Zhang Z."/>
            <person name="Yang T."/>
            <person name="Chen M."/>
            <person name="Li J."/>
            <person name="Chen F."/>
            <person name="Yang J."/>
            <person name="Li W."/>
            <person name="Zhang B."/>
            <person name="Zhang Z."/>
            <person name="Wu J."/>
            <person name="Zhang C."/>
            <person name="Long L."/>
            <person name="Xiao J."/>
        </authorList>
    </citation>
    <scope>NUCLEOTIDE SEQUENCE [LARGE SCALE GENOMIC DNA]</scope>
    <source>
        <strain evidence="2 3">SCSIO 10429</strain>
    </source>
</reference>